<reference evidence="1 2" key="1">
    <citation type="submission" date="2018-08" db="EMBL/GenBank/DDBJ databases">
        <title>Recombination of ecologically and evolutionarily significant loci maintains genetic cohesion in the Pseudomonas syringae species complex.</title>
        <authorList>
            <person name="Dillon M."/>
            <person name="Thakur S."/>
            <person name="Almeida R.N.D."/>
            <person name="Weir B.S."/>
            <person name="Guttman D.S."/>
        </authorList>
    </citation>
    <scope>NUCLEOTIDE SEQUENCE [LARGE SCALE GENOMIC DNA]</scope>
    <source>
        <strain evidence="1 2">ICMP 3263</strain>
    </source>
</reference>
<dbReference type="Gene3D" id="2.130.10.10">
    <property type="entry name" value="YVTN repeat-like/Quinoprotein amine dehydrogenase"/>
    <property type="match status" value="1"/>
</dbReference>
<dbReference type="Proteomes" id="UP000279173">
    <property type="component" value="Unassembled WGS sequence"/>
</dbReference>
<sequence>MLKRSGPVSTTRACAACCPPSRNRWPTKSMRPTLPAANCSRNSSRRWPTCWPPMQDASNSMRSTTASMRCIVCMKASWPRRWAFSWASTPTTAIDQEVHVMLRRQVKAFGSLLLNACTLGGWKLFKQKGARPLLLSARDDGDGKHYAVGFRLDGTQVFATRVGQRCHDIINHPGLPLAVFIARRPGTESYLIDLRDGRLLQTIVSQPNRHFYGHAVIHRDGEWLYATENDTRDPGRGLLGVYRFVDERLVHSAEIPTHGIGPHQVSWMPDGETLVVANGGIRTEAESRIEMNLNAMQPSLVIMQRDGTLLSKETLSQQMNSVRHLGIASDGTIVAGQQFMGDSHELAELLAIKRPGQPFQAFAVAEEQLRAMAHYTASVAVHSELRLVALTAPRGNRFFIWDLDSGALRLDAPLPDCAGVGAVADGFVVTSGQGRCRFYDCRKQELLARPLDLPAGLWDNHLHLARVG</sequence>
<comment type="caution">
    <text evidence="1">The sequence shown here is derived from an EMBL/GenBank/DDBJ whole genome shotgun (WGS) entry which is preliminary data.</text>
</comment>
<name>A0A3M6D3B0_9PSED</name>
<protein>
    <recommendedName>
        <fullName evidence="3">Lipoprotein</fullName>
    </recommendedName>
</protein>
<dbReference type="AlphaFoldDB" id="A0A3M6D3B0"/>
<evidence type="ECO:0000313" key="2">
    <source>
        <dbReference type="Proteomes" id="UP000279173"/>
    </source>
</evidence>
<proteinExistence type="predicted"/>
<dbReference type="InterPro" id="IPR015943">
    <property type="entry name" value="WD40/YVTN_repeat-like_dom_sf"/>
</dbReference>
<gene>
    <name evidence="1" type="ORF">ALP10_05255</name>
</gene>
<accession>A0A3M6D3B0</accession>
<dbReference type="InterPro" id="IPR011044">
    <property type="entry name" value="Quino_amine_DH_bsu"/>
</dbReference>
<dbReference type="EMBL" id="RBUT01000054">
    <property type="protein sequence ID" value="RMV50595.1"/>
    <property type="molecule type" value="Genomic_DNA"/>
</dbReference>
<dbReference type="Pfam" id="PF07433">
    <property type="entry name" value="DUF1513"/>
    <property type="match status" value="1"/>
</dbReference>
<evidence type="ECO:0000313" key="1">
    <source>
        <dbReference type="EMBL" id="RMV50595.1"/>
    </source>
</evidence>
<evidence type="ECO:0008006" key="3">
    <source>
        <dbReference type="Google" id="ProtNLM"/>
    </source>
</evidence>
<dbReference type="SUPFAM" id="SSF50969">
    <property type="entry name" value="YVTN repeat-like/Quinoprotein amine dehydrogenase"/>
    <property type="match status" value="1"/>
</dbReference>
<dbReference type="InterPro" id="IPR008311">
    <property type="entry name" value="UCP028101"/>
</dbReference>
<organism evidence="1 2">
    <name type="scientific">Pseudomonas syringae pv. helianthi</name>
    <dbReference type="NCBI Taxonomy" id="251654"/>
    <lineage>
        <taxon>Bacteria</taxon>
        <taxon>Pseudomonadati</taxon>
        <taxon>Pseudomonadota</taxon>
        <taxon>Gammaproteobacteria</taxon>
        <taxon>Pseudomonadales</taxon>
        <taxon>Pseudomonadaceae</taxon>
        <taxon>Pseudomonas</taxon>
    </lineage>
</organism>